<protein>
    <submittedName>
        <fullName evidence="4">GNAT family N-acetyltransferase</fullName>
    </submittedName>
</protein>
<evidence type="ECO:0000256" key="1">
    <source>
        <dbReference type="ARBA" id="ARBA00022679"/>
    </source>
</evidence>
<evidence type="ECO:0000256" key="2">
    <source>
        <dbReference type="ARBA" id="ARBA00023315"/>
    </source>
</evidence>
<dbReference type="PANTHER" id="PTHR43072">
    <property type="entry name" value="N-ACETYLTRANSFERASE"/>
    <property type="match status" value="1"/>
</dbReference>
<organism evidence="4 5">
    <name type="scientific">Flagellimonas yonaguniensis</name>
    <dbReference type="NCBI Taxonomy" id="3031325"/>
    <lineage>
        <taxon>Bacteria</taxon>
        <taxon>Pseudomonadati</taxon>
        <taxon>Bacteroidota</taxon>
        <taxon>Flavobacteriia</taxon>
        <taxon>Flavobacteriales</taxon>
        <taxon>Flavobacteriaceae</taxon>
        <taxon>Flagellimonas</taxon>
    </lineage>
</organism>
<gene>
    <name evidence="4" type="ORF">PY092_09555</name>
</gene>
<evidence type="ECO:0000313" key="4">
    <source>
        <dbReference type="EMBL" id="MDF0716393.1"/>
    </source>
</evidence>
<dbReference type="SUPFAM" id="SSF55729">
    <property type="entry name" value="Acyl-CoA N-acyltransferases (Nat)"/>
    <property type="match status" value="1"/>
</dbReference>
<dbReference type="Proteomes" id="UP001221366">
    <property type="component" value="Unassembled WGS sequence"/>
</dbReference>
<dbReference type="PROSITE" id="PS51186">
    <property type="entry name" value="GNAT"/>
    <property type="match status" value="1"/>
</dbReference>
<reference evidence="4 5" key="1">
    <citation type="submission" date="2023-03" db="EMBL/GenBank/DDBJ databases">
        <title>Muricauda XX sp. nov. and Muricauda XXX sp. nov., two novel species isolated from Okinawa Trough.</title>
        <authorList>
            <person name="Cao W."/>
            <person name="Deng X."/>
        </authorList>
    </citation>
    <scope>NUCLEOTIDE SEQUENCE [LARGE SCALE GENOMIC DNA]</scope>
    <source>
        <strain evidence="4 5">334s03</strain>
    </source>
</reference>
<dbReference type="RefSeq" id="WP_275615625.1">
    <property type="nucleotide sequence ID" value="NZ_JARFVB010000004.1"/>
</dbReference>
<evidence type="ECO:0000313" key="5">
    <source>
        <dbReference type="Proteomes" id="UP001221366"/>
    </source>
</evidence>
<dbReference type="EMBL" id="JARFVB010000004">
    <property type="protein sequence ID" value="MDF0716393.1"/>
    <property type="molecule type" value="Genomic_DNA"/>
</dbReference>
<keyword evidence="5" id="KW-1185">Reference proteome</keyword>
<dbReference type="CDD" id="cd04301">
    <property type="entry name" value="NAT_SF"/>
    <property type="match status" value="1"/>
</dbReference>
<dbReference type="InterPro" id="IPR016181">
    <property type="entry name" value="Acyl_CoA_acyltransferase"/>
</dbReference>
<keyword evidence="1" id="KW-0808">Transferase</keyword>
<evidence type="ECO:0000259" key="3">
    <source>
        <dbReference type="PROSITE" id="PS51186"/>
    </source>
</evidence>
<dbReference type="InterPro" id="IPR000182">
    <property type="entry name" value="GNAT_dom"/>
</dbReference>
<name>A0ABT5XYX6_9FLAO</name>
<keyword evidence="2" id="KW-0012">Acyltransferase</keyword>
<accession>A0ABT5XYX6</accession>
<feature type="domain" description="N-acetyltransferase" evidence="3">
    <location>
        <begin position="1"/>
        <end position="150"/>
    </location>
</feature>
<dbReference type="Gene3D" id="3.40.630.30">
    <property type="match status" value="1"/>
</dbReference>
<sequence length="150" mass="17386">MQFRKATSRDVQTIVGMIADDTLGSKRENFSIPLPQVYFDAFERIDSDQNQELIVVENKARQIIAVFQMTFIPYLTYQGGIRAQIEGVRVHRDHRGLGIGKTVFEWAIQRAKERNAHLLQLTTDKKRPDAIRFYESLGFKATHEGMKMHF</sequence>
<dbReference type="Pfam" id="PF00583">
    <property type="entry name" value="Acetyltransf_1"/>
    <property type="match status" value="1"/>
</dbReference>
<proteinExistence type="predicted"/>
<comment type="caution">
    <text evidence="4">The sequence shown here is derived from an EMBL/GenBank/DDBJ whole genome shotgun (WGS) entry which is preliminary data.</text>
</comment>
<dbReference type="PANTHER" id="PTHR43072:SF23">
    <property type="entry name" value="UPF0039 PROTEIN C11D3.02C"/>
    <property type="match status" value="1"/>
</dbReference>